<protein>
    <submittedName>
        <fullName evidence="10">Response regulator transcription factor</fullName>
    </submittedName>
</protein>
<dbReference type="Gene3D" id="1.10.10.10">
    <property type="entry name" value="Winged helix-like DNA-binding domain superfamily/Winged helix DNA-binding domain"/>
    <property type="match status" value="1"/>
</dbReference>
<keyword evidence="4 7" id="KW-0238">DNA-binding</keyword>
<dbReference type="EMBL" id="JBHTLU010000035">
    <property type="protein sequence ID" value="MFD1223479.1"/>
    <property type="molecule type" value="Genomic_DNA"/>
</dbReference>
<proteinExistence type="predicted"/>
<keyword evidence="3" id="KW-0805">Transcription regulation</keyword>
<reference evidence="11" key="1">
    <citation type="journal article" date="2019" name="Int. J. Syst. Evol. Microbiol.">
        <title>The Global Catalogue of Microorganisms (GCM) 10K type strain sequencing project: providing services to taxonomists for standard genome sequencing and annotation.</title>
        <authorList>
            <consortium name="The Broad Institute Genomics Platform"/>
            <consortium name="The Broad Institute Genome Sequencing Center for Infectious Disease"/>
            <person name="Wu L."/>
            <person name="Ma J."/>
        </authorList>
    </citation>
    <scope>NUCLEOTIDE SEQUENCE [LARGE SCALE GENOMIC DNA]</scope>
    <source>
        <strain evidence="11">CCUG 53270</strain>
    </source>
</reference>
<feature type="DNA-binding region" description="OmpR/PhoB-type" evidence="7">
    <location>
        <begin position="124"/>
        <end position="223"/>
    </location>
</feature>
<keyword evidence="11" id="KW-1185">Reference proteome</keyword>
<evidence type="ECO:0000256" key="3">
    <source>
        <dbReference type="ARBA" id="ARBA00023015"/>
    </source>
</evidence>
<evidence type="ECO:0000256" key="7">
    <source>
        <dbReference type="PROSITE-ProRule" id="PRU01091"/>
    </source>
</evidence>
<evidence type="ECO:0000313" key="10">
    <source>
        <dbReference type="EMBL" id="MFD1223479.1"/>
    </source>
</evidence>
<dbReference type="PANTHER" id="PTHR48111">
    <property type="entry name" value="REGULATOR OF RPOS"/>
    <property type="match status" value="1"/>
</dbReference>
<sequence>MKILLVEDEEELSSIIKRGLLKYGYAVDIAYDGEEAIDYYSLNPYDVIILDLNIPSKDGLEVIRTIRKKDLKTKILILSARSDIADRVQGLDMGANDYLTKPFDFLELGARIRSLIRIAYIQQKNDLSCNGLILNMSNQIVSYNETKIHLTKKEYSILEYMMLHQGEVITVSQFINHIWESNAEIFPDTIKYHIHSLKKKLADVNCNPDIIQNIRGVGYKLEEII</sequence>
<evidence type="ECO:0000259" key="9">
    <source>
        <dbReference type="PROSITE" id="PS51755"/>
    </source>
</evidence>
<comment type="caution">
    <text evidence="10">The sequence shown here is derived from an EMBL/GenBank/DDBJ whole genome shotgun (WGS) entry which is preliminary data.</text>
</comment>
<dbReference type="Gene3D" id="6.10.250.690">
    <property type="match status" value="1"/>
</dbReference>
<feature type="domain" description="OmpR/PhoB-type" evidence="9">
    <location>
        <begin position="124"/>
        <end position="223"/>
    </location>
</feature>
<evidence type="ECO:0000313" key="11">
    <source>
        <dbReference type="Proteomes" id="UP001597180"/>
    </source>
</evidence>
<feature type="domain" description="Response regulatory" evidence="8">
    <location>
        <begin position="2"/>
        <end position="116"/>
    </location>
</feature>
<keyword evidence="5" id="KW-0804">Transcription</keyword>
<dbReference type="InterPro" id="IPR036388">
    <property type="entry name" value="WH-like_DNA-bd_sf"/>
</dbReference>
<dbReference type="CDD" id="cd00383">
    <property type="entry name" value="trans_reg_C"/>
    <property type="match status" value="1"/>
</dbReference>
<evidence type="ECO:0000256" key="6">
    <source>
        <dbReference type="PROSITE-ProRule" id="PRU00169"/>
    </source>
</evidence>
<dbReference type="SMART" id="SM00448">
    <property type="entry name" value="REC"/>
    <property type="match status" value="1"/>
</dbReference>
<name>A0ABW3UT58_9BACL</name>
<keyword evidence="2" id="KW-0902">Two-component regulatory system</keyword>
<dbReference type="PROSITE" id="PS51755">
    <property type="entry name" value="OMPR_PHOB"/>
    <property type="match status" value="1"/>
</dbReference>
<evidence type="ECO:0000256" key="4">
    <source>
        <dbReference type="ARBA" id="ARBA00023125"/>
    </source>
</evidence>
<keyword evidence="1 6" id="KW-0597">Phosphoprotein</keyword>
<organism evidence="10 11">
    <name type="scientific">Paenibacillus vulneris</name>
    <dbReference type="NCBI Taxonomy" id="1133364"/>
    <lineage>
        <taxon>Bacteria</taxon>
        <taxon>Bacillati</taxon>
        <taxon>Bacillota</taxon>
        <taxon>Bacilli</taxon>
        <taxon>Bacillales</taxon>
        <taxon>Paenibacillaceae</taxon>
        <taxon>Paenibacillus</taxon>
    </lineage>
</organism>
<evidence type="ECO:0000256" key="2">
    <source>
        <dbReference type="ARBA" id="ARBA00023012"/>
    </source>
</evidence>
<dbReference type="InterPro" id="IPR001867">
    <property type="entry name" value="OmpR/PhoB-type_DNA-bd"/>
</dbReference>
<dbReference type="InterPro" id="IPR039420">
    <property type="entry name" value="WalR-like"/>
</dbReference>
<dbReference type="RefSeq" id="WP_345590887.1">
    <property type="nucleotide sequence ID" value="NZ_BAABJG010000024.1"/>
</dbReference>
<dbReference type="InterPro" id="IPR001789">
    <property type="entry name" value="Sig_transdc_resp-reg_receiver"/>
</dbReference>
<dbReference type="Proteomes" id="UP001597180">
    <property type="component" value="Unassembled WGS sequence"/>
</dbReference>
<feature type="modified residue" description="4-aspartylphosphate" evidence="6">
    <location>
        <position position="51"/>
    </location>
</feature>
<evidence type="ECO:0000256" key="1">
    <source>
        <dbReference type="ARBA" id="ARBA00022553"/>
    </source>
</evidence>
<evidence type="ECO:0000259" key="8">
    <source>
        <dbReference type="PROSITE" id="PS50110"/>
    </source>
</evidence>
<dbReference type="Pfam" id="PF00486">
    <property type="entry name" value="Trans_reg_C"/>
    <property type="match status" value="1"/>
</dbReference>
<dbReference type="PANTHER" id="PTHR48111:SF22">
    <property type="entry name" value="REGULATOR OF RPOS"/>
    <property type="match status" value="1"/>
</dbReference>
<accession>A0ABW3UT58</accession>
<gene>
    <name evidence="10" type="ORF">ACFQ4B_25480</name>
</gene>
<dbReference type="Pfam" id="PF00072">
    <property type="entry name" value="Response_reg"/>
    <property type="match status" value="1"/>
</dbReference>
<dbReference type="PROSITE" id="PS50110">
    <property type="entry name" value="RESPONSE_REGULATORY"/>
    <property type="match status" value="1"/>
</dbReference>
<dbReference type="SMART" id="SM00862">
    <property type="entry name" value="Trans_reg_C"/>
    <property type="match status" value="1"/>
</dbReference>
<dbReference type="InterPro" id="IPR011006">
    <property type="entry name" value="CheY-like_superfamily"/>
</dbReference>
<dbReference type="SUPFAM" id="SSF52172">
    <property type="entry name" value="CheY-like"/>
    <property type="match status" value="1"/>
</dbReference>
<evidence type="ECO:0000256" key="5">
    <source>
        <dbReference type="ARBA" id="ARBA00023163"/>
    </source>
</evidence>
<dbReference type="Gene3D" id="3.40.50.2300">
    <property type="match status" value="1"/>
</dbReference>